<dbReference type="EMBL" id="BNAY01000007">
    <property type="protein sequence ID" value="GHH28323.1"/>
    <property type="molecule type" value="Genomic_DNA"/>
</dbReference>
<protein>
    <submittedName>
        <fullName evidence="1">Phenazine antibiotic biosynthesis protein</fullName>
    </submittedName>
</protein>
<dbReference type="SUPFAM" id="SSF56801">
    <property type="entry name" value="Acetyl-CoA synthetase-like"/>
    <property type="match status" value="1"/>
</dbReference>
<dbReference type="Gene3D" id="3.40.50.12780">
    <property type="entry name" value="N-terminal domain of ligase-like"/>
    <property type="match status" value="1"/>
</dbReference>
<evidence type="ECO:0000313" key="1">
    <source>
        <dbReference type="EMBL" id="GHH28323.1"/>
    </source>
</evidence>
<sequence>MIDAAEILNYPLDSVPAPDEFIRAAMQWHFSPETASRFWFERAQLLDFDPLADVKSFEDLRLFPDFSGDLRSVPIEDLIPRGYGPDPDIAGVYESGGTTGAAKRIIFTRDWLDREVAIGKTAFLRHGVVPGGNWLALLPTGPHMIGGLTEREAAEMGGHKFSIDMDPRWVKKLIAAGDVAGAAAYADHLVDQAAHVLETQDIRTLLASPPMLDRIAGRPALVELIRAKVSTILWGGTHMNAENRHFHRTELFPGKVIVGSYGSTTFLGSAKERPGLRATDPCVFDSGTHHLTFSVLDPRTGEKVAYGERGQVLVNHVGKAMFLPNNLERDTALRIEAPPGQVGDSVADVEPLDSFDDEDVIEGVY</sequence>
<evidence type="ECO:0000313" key="2">
    <source>
        <dbReference type="Proteomes" id="UP000635387"/>
    </source>
</evidence>
<dbReference type="InterPro" id="IPR042099">
    <property type="entry name" value="ANL_N_sf"/>
</dbReference>
<dbReference type="Proteomes" id="UP000635387">
    <property type="component" value="Unassembled WGS sequence"/>
</dbReference>
<dbReference type="RefSeq" id="WP_191257656.1">
    <property type="nucleotide sequence ID" value="NZ_BNAY01000007.1"/>
</dbReference>
<accession>A0ABQ3LZN9</accession>
<organism evidence="1 2">
    <name type="scientific">Amycolatopsis oliviviridis</name>
    <dbReference type="NCBI Taxonomy" id="1471590"/>
    <lineage>
        <taxon>Bacteria</taxon>
        <taxon>Bacillati</taxon>
        <taxon>Actinomycetota</taxon>
        <taxon>Actinomycetes</taxon>
        <taxon>Pseudonocardiales</taxon>
        <taxon>Pseudonocardiaceae</taxon>
        <taxon>Amycolatopsis</taxon>
    </lineage>
</organism>
<comment type="caution">
    <text evidence="1">The sequence shown here is derived from an EMBL/GenBank/DDBJ whole genome shotgun (WGS) entry which is preliminary data.</text>
</comment>
<name>A0ABQ3LZN9_9PSEU</name>
<gene>
    <name evidence="1" type="ORF">GCM10017790_58980</name>
</gene>
<keyword evidence="2" id="KW-1185">Reference proteome</keyword>
<reference evidence="2" key="1">
    <citation type="journal article" date="2019" name="Int. J. Syst. Evol. Microbiol.">
        <title>The Global Catalogue of Microorganisms (GCM) 10K type strain sequencing project: providing services to taxonomists for standard genome sequencing and annotation.</title>
        <authorList>
            <consortium name="The Broad Institute Genomics Platform"/>
            <consortium name="The Broad Institute Genome Sequencing Center for Infectious Disease"/>
            <person name="Wu L."/>
            <person name="Ma J."/>
        </authorList>
    </citation>
    <scope>NUCLEOTIDE SEQUENCE [LARGE SCALE GENOMIC DNA]</scope>
    <source>
        <strain evidence="2">CGMCC 4.7683</strain>
    </source>
</reference>
<proteinExistence type="predicted"/>